<dbReference type="RefSeq" id="WP_004663986.1">
    <property type="nucleotide sequence ID" value="NZ_LGLL01000126.1"/>
</dbReference>
<sequence length="1064" mass="121063">MPYKLNALDFFVLRTPLFPLSSAVELGHALRKIPIDYITIRANQILMEALWLGNRRLYQYIIEGTVDKYAAAHAIERYILRMCYRSTPFGIFAGISVGDIESESSLILEPPHLSRRHVTIDVDYIGEAEKLVADSDPNPQSRYSWNSTYLMDLGYSHYLAEQIVESTKVYKLNVLHGENKYYSLWASAEAGISFSEFTKLAKVKFPKMANHDIVEDWHCLVRKKLIEPCARYHTTGESRFERFSQALNAIDSLKDVAEVYRTLITDIKRINTDIRYDAVNDYASIEERLAAHSALRHENAVHVSLVKSSRKMVLSKAYIDSLLEGLAALITSKSDQLPALSAFAARFQEKYGAEEVPLIIATDPNLGIGYGDSVRIPDKLFDANYFRNTETYSEPFVVDSINRKAIRLINEISAQGNFHSIDLKISELADSGGTEHSRNSVVGLVGQFVEVREGQQWLFHPLKIVPNSAITWLGRFGESSPKLLKNLHRVAALEQDIAKDSILADIVYVPIDRSRNITGRPSLRNYEINCVIGSGIDSEFQIHLNDLMVSVVNGQVILRSVRLGKRVIPRPTCAHSTALPHNPAIYQFLGAVSKQCTDVGFPDFTPALKVLGHLPRMTAGRLILSPEKWFFDSSTIRHLLSINERNGVIEMIRHIMTVFKLPRCITMTLEAGPLELNLSDIIHQSIFVKELKQISDIEIMESMSQSSGSPVIDVQGCHYAHEVFLPMLLRTDTTANGPYEVPNKLPRILRSKLNAWADLFPGNPVSVNAEFQPAFQPTSNWLYLKIPCSVTLANKLLTSYLFPAIDQAQLEGYVSEWFFIRYDEDCPHLRIRLKGDTEFLLNSWIPELINNRPPFLSRQLIFSLETYVPEYYRYGGVAGVRFAQTLFFLDSQMIAKFLNYHSFAESNIEGIDFILASLDRLLSSLALTLDQKYFLMNRQCTKYFLEFQVKGNDKAFLDRNFRNIYNDSSVLYSIAEGATPTLPTHLDELILVRDAGITELLRWEKNSLTLLTAVRLQAYVHMSCNRFFSTDRRLREMLVCDLLRRSYEKNLIRFDNSKLSTTEK</sequence>
<accession>A0A0P9RGB1</accession>
<name>A0A0P9RGB1_PSESG</name>
<keyword evidence="5" id="KW-1185">Reference proteome</keyword>
<dbReference type="EMBL" id="RBQX01000073">
    <property type="protein sequence ID" value="RMQ19514.1"/>
    <property type="molecule type" value="Genomic_DNA"/>
</dbReference>
<dbReference type="Pfam" id="PF14028">
    <property type="entry name" value="Lant_dehydr_C"/>
    <property type="match status" value="1"/>
</dbReference>
<reference evidence="3 5" key="1">
    <citation type="submission" date="2015-07" db="EMBL/GenBank/DDBJ databases">
        <authorList>
            <person name="O'Brien H.E."/>
            <person name="Thakur S."/>
            <person name="Gong Y."/>
            <person name="Wang P.W."/>
            <person name="Guttman D.S."/>
        </authorList>
    </citation>
    <scope>NUCLEOTIDE SEQUENCE [LARGE SCALE GENOMIC DNA]</scope>
    <source>
        <strain evidence="3 5">BR1</strain>
    </source>
</reference>
<dbReference type="Proteomes" id="UP000037836">
    <property type="component" value="Unassembled WGS sequence"/>
</dbReference>
<dbReference type="InterPro" id="IPR023809">
    <property type="entry name" value="Thiopep_bacteriocin_synth_dom"/>
</dbReference>
<evidence type="ECO:0000313" key="3">
    <source>
        <dbReference type="EMBL" id="KPC38381.1"/>
    </source>
</evidence>
<dbReference type="Proteomes" id="UP000272471">
    <property type="component" value="Unassembled WGS sequence"/>
</dbReference>
<evidence type="ECO:0000313" key="4">
    <source>
        <dbReference type="EMBL" id="RMQ19514.1"/>
    </source>
</evidence>
<reference evidence="4 6" key="3">
    <citation type="submission" date="2018-08" db="EMBL/GenBank/DDBJ databases">
        <title>Recombination of ecologically and evolutionarily significant loci maintains genetic cohesion in the Pseudomonas syringae species complex.</title>
        <authorList>
            <person name="Dillon M."/>
            <person name="Thakur S."/>
            <person name="Almeida R.N.D."/>
            <person name="Weir B.S."/>
            <person name="Guttman D.S."/>
        </authorList>
    </citation>
    <scope>NUCLEOTIDE SEQUENCE [LARGE SCALE GENOMIC DNA]</scope>
    <source>
        <strain evidence="4 6">ICMP 4182</strain>
    </source>
</reference>
<dbReference type="AlphaFoldDB" id="A0A0P9RGB1"/>
<evidence type="ECO:0000259" key="2">
    <source>
        <dbReference type="Pfam" id="PF14028"/>
    </source>
</evidence>
<evidence type="ECO:0000313" key="6">
    <source>
        <dbReference type="Proteomes" id="UP000272471"/>
    </source>
</evidence>
<dbReference type="InterPro" id="IPR006827">
    <property type="entry name" value="Lant_deHydtase_N"/>
</dbReference>
<dbReference type="NCBIfam" id="TIGR03891">
    <property type="entry name" value="thiopep_ocin"/>
    <property type="match status" value="1"/>
</dbReference>
<evidence type="ECO:0000259" key="1">
    <source>
        <dbReference type="Pfam" id="PF04738"/>
    </source>
</evidence>
<reference evidence="3 5" key="2">
    <citation type="submission" date="2015-10" db="EMBL/GenBank/DDBJ databases">
        <title>Comparative genomics and high-throughput reverse genetic screens identify a new phytobacterial MAMP and an Arabidopsis receptor required for immune elicitation.</title>
        <authorList>
            <person name="Mott G.A."/>
            <person name="Thakur S."/>
            <person name="Wang P.W."/>
            <person name="Desveaux D."/>
            <person name="Guttman D.S."/>
        </authorList>
    </citation>
    <scope>NUCLEOTIDE SEQUENCE [LARGE SCALE GENOMIC DNA]</scope>
    <source>
        <strain evidence="3 5">BR1</strain>
    </source>
</reference>
<organism evidence="4 6">
    <name type="scientific">Pseudomonas savastanoi pv. glycinea</name>
    <name type="common">Pseudomonas syringae pv. glycinea</name>
    <dbReference type="NCBI Taxonomy" id="318"/>
    <lineage>
        <taxon>Bacteria</taxon>
        <taxon>Pseudomonadati</taxon>
        <taxon>Pseudomonadota</taxon>
        <taxon>Gammaproteobacteria</taxon>
        <taxon>Pseudomonadales</taxon>
        <taxon>Pseudomonadaceae</taxon>
        <taxon>Pseudomonas</taxon>
    </lineage>
</organism>
<evidence type="ECO:0000313" key="5">
    <source>
        <dbReference type="Proteomes" id="UP000037836"/>
    </source>
</evidence>
<dbReference type="EMBL" id="LGLO01000118">
    <property type="protein sequence ID" value="KPC38381.1"/>
    <property type="molecule type" value="Genomic_DNA"/>
</dbReference>
<feature type="domain" description="Lantibiotic dehydratase N-terminal" evidence="1">
    <location>
        <begin position="46"/>
        <end position="686"/>
    </location>
</feature>
<dbReference type="Pfam" id="PF04738">
    <property type="entry name" value="Lant_dehydr_N"/>
    <property type="match status" value="1"/>
</dbReference>
<comment type="caution">
    <text evidence="4">The sequence shown here is derived from an EMBL/GenBank/DDBJ whole genome shotgun (WGS) entry which is preliminary data.</text>
</comment>
<gene>
    <name evidence="3" type="ORF">AC496_5429</name>
    <name evidence="4" type="ORF">ALQ11_04125</name>
</gene>
<feature type="domain" description="Thiopeptide-type bacteriocin biosynthesis" evidence="2">
    <location>
        <begin position="781"/>
        <end position="1047"/>
    </location>
</feature>
<proteinExistence type="predicted"/>
<protein>
    <submittedName>
        <fullName evidence="4">Lantibiotic dehydratase domain protein</fullName>
    </submittedName>
</protein>